<organism evidence="2 3">
    <name type="scientific">Bos mutus grunniens</name>
    <name type="common">Wild yak</name>
    <name type="synonym">Bos grunniens</name>
    <dbReference type="NCBI Taxonomy" id="30521"/>
    <lineage>
        <taxon>Eukaryota</taxon>
        <taxon>Metazoa</taxon>
        <taxon>Chordata</taxon>
        <taxon>Craniata</taxon>
        <taxon>Vertebrata</taxon>
        <taxon>Euteleostomi</taxon>
        <taxon>Mammalia</taxon>
        <taxon>Eutheria</taxon>
        <taxon>Laurasiatheria</taxon>
        <taxon>Artiodactyla</taxon>
        <taxon>Ruminantia</taxon>
        <taxon>Pecora</taxon>
        <taxon>Bovidae</taxon>
        <taxon>Bovinae</taxon>
        <taxon>Bos</taxon>
    </lineage>
</organism>
<dbReference type="GO" id="GO:0006355">
    <property type="term" value="P:regulation of DNA-templated transcription"/>
    <property type="evidence" value="ECO:0007669"/>
    <property type="project" value="InterPro"/>
</dbReference>
<dbReference type="InterPro" id="IPR050169">
    <property type="entry name" value="Krueppel_C2H2_ZnF"/>
</dbReference>
<name>A0A8B9YI86_BOSMU</name>
<evidence type="ECO:0000313" key="3">
    <source>
        <dbReference type="Proteomes" id="UP000694520"/>
    </source>
</evidence>
<dbReference type="PANTHER" id="PTHR23232:SF142">
    <property type="entry name" value="GASTRULA ZINC FINGER PROTEIN XLCGF57.1-LIKE-RELATED"/>
    <property type="match status" value="1"/>
</dbReference>
<evidence type="ECO:0000259" key="1">
    <source>
        <dbReference type="PROSITE" id="PS50805"/>
    </source>
</evidence>
<dbReference type="InterPro" id="IPR001909">
    <property type="entry name" value="KRAB"/>
</dbReference>
<accession>A0A8B9YI86</accession>
<protein>
    <recommendedName>
        <fullName evidence="1">KRAB domain-containing protein</fullName>
    </recommendedName>
</protein>
<evidence type="ECO:0000313" key="2">
    <source>
        <dbReference type="Ensembl" id="ENSBGRP00000035450.1"/>
    </source>
</evidence>
<dbReference type="GeneTree" id="ENSGT00940000162456"/>
<dbReference type="CDD" id="cd07765">
    <property type="entry name" value="KRAB_A-box"/>
    <property type="match status" value="1"/>
</dbReference>
<dbReference type="Pfam" id="PF01352">
    <property type="entry name" value="KRAB"/>
    <property type="match status" value="1"/>
</dbReference>
<reference evidence="2" key="1">
    <citation type="submission" date="2019-05" db="EMBL/GenBank/DDBJ databases">
        <authorList>
            <person name="Zhang S."/>
            <person name="Liu J."/>
        </authorList>
    </citation>
    <scope>NUCLEOTIDE SEQUENCE [LARGE SCALE GENOMIC DNA]</scope>
</reference>
<sequence>MTPEFILPESQSLLKFEEVAIYFSQEEWELLDPTQKALYNGVMHENYKTVIFLALFVLPKPKVISYLEQEEKPYIQGSPVFKDNPGDLLTLKFMKNFKIKKHEEFFTSGKFGDVNIMSHRKKLELTVRGNRNS</sequence>
<dbReference type="Ensembl" id="ENSBGRT00000040996.1">
    <property type="protein sequence ID" value="ENSBGRP00000035450.1"/>
    <property type="gene ID" value="ENSBGRG00000022209.1"/>
</dbReference>
<dbReference type="Proteomes" id="UP000694520">
    <property type="component" value="Chromosome 3"/>
</dbReference>
<dbReference type="Gene3D" id="6.10.140.140">
    <property type="match status" value="1"/>
</dbReference>
<dbReference type="InterPro" id="IPR036051">
    <property type="entry name" value="KRAB_dom_sf"/>
</dbReference>
<dbReference type="SMART" id="SM00349">
    <property type="entry name" value="KRAB"/>
    <property type="match status" value="1"/>
</dbReference>
<dbReference type="AlphaFoldDB" id="A0A8B9YI86"/>
<dbReference type="SUPFAM" id="SSF109640">
    <property type="entry name" value="KRAB domain (Kruppel-associated box)"/>
    <property type="match status" value="1"/>
</dbReference>
<keyword evidence="3" id="KW-1185">Reference proteome</keyword>
<proteinExistence type="predicted"/>
<reference evidence="2" key="2">
    <citation type="submission" date="2025-08" db="UniProtKB">
        <authorList>
            <consortium name="Ensembl"/>
        </authorList>
    </citation>
    <scope>IDENTIFICATION</scope>
</reference>
<feature type="domain" description="KRAB" evidence="1">
    <location>
        <begin position="14"/>
        <end position="86"/>
    </location>
</feature>
<dbReference type="PROSITE" id="PS50805">
    <property type="entry name" value="KRAB"/>
    <property type="match status" value="1"/>
</dbReference>
<dbReference type="PANTHER" id="PTHR23232">
    <property type="entry name" value="KRAB DOMAIN C2H2 ZINC FINGER"/>
    <property type="match status" value="1"/>
</dbReference>
<reference evidence="2" key="3">
    <citation type="submission" date="2025-09" db="UniProtKB">
        <authorList>
            <consortium name="Ensembl"/>
        </authorList>
    </citation>
    <scope>IDENTIFICATION</scope>
</reference>